<evidence type="ECO:0008006" key="3">
    <source>
        <dbReference type="Google" id="ProtNLM"/>
    </source>
</evidence>
<protein>
    <recommendedName>
        <fullName evidence="3">Minor tail protein</fullName>
    </recommendedName>
</protein>
<dbReference type="AlphaFoldDB" id="A0ABD7BZA1"/>
<dbReference type="Proteomes" id="UP000596095">
    <property type="component" value="Chromosome"/>
</dbReference>
<sequence length="214" mass="22862">MQVRSDLLNFHLRHKFDINEAGAVAYQVSGIVVTRYVTRDFQAKSPVVAVTGPNNNFGLSVILTNLGGNNWRVSAYTGSSFVFGTVWVYDSVVTGTPGKTGIEVYREHTGELAFASWAKPLRIMGVTTAPFGAAEGAYMQVPAGRRYAVISSRSCQRIERGVGFRLTGPQGDGTGAAGSGRFYYAGATALIPQSDNATQFSASGHFVLIDVTGH</sequence>
<dbReference type="RefSeq" id="WP_201116636.1">
    <property type="nucleotide sequence ID" value="NZ_CP067993.1"/>
</dbReference>
<gene>
    <name evidence="1" type="ORF">JJL50_13150</name>
</gene>
<accession>A0ABD7BZA1</accession>
<proteinExistence type="predicted"/>
<name>A0ABD7BZA1_STEMA</name>
<evidence type="ECO:0000313" key="2">
    <source>
        <dbReference type="Proteomes" id="UP000596095"/>
    </source>
</evidence>
<dbReference type="EMBL" id="CP067993">
    <property type="protein sequence ID" value="QQQ40902.1"/>
    <property type="molecule type" value="Genomic_DNA"/>
</dbReference>
<reference evidence="1 2" key="1">
    <citation type="submission" date="2021-01" db="EMBL/GenBank/DDBJ databases">
        <title>Genome Characterization of a novel Stenotrophomonas isolate with high keratinase activity.</title>
        <authorList>
            <person name="Cao Z.-J."/>
        </authorList>
    </citation>
    <scope>NUCLEOTIDE SEQUENCE [LARGE SCALE GENOMIC DNA]</scope>
    <source>
        <strain evidence="1 2">DHHJ</strain>
    </source>
</reference>
<organism evidence="1 2">
    <name type="scientific">Stenotrophomonas maltophilia</name>
    <name type="common">Pseudomonas maltophilia</name>
    <name type="synonym">Xanthomonas maltophilia</name>
    <dbReference type="NCBI Taxonomy" id="40324"/>
    <lineage>
        <taxon>Bacteria</taxon>
        <taxon>Pseudomonadati</taxon>
        <taxon>Pseudomonadota</taxon>
        <taxon>Gammaproteobacteria</taxon>
        <taxon>Lysobacterales</taxon>
        <taxon>Lysobacteraceae</taxon>
        <taxon>Stenotrophomonas</taxon>
        <taxon>Stenotrophomonas maltophilia group</taxon>
    </lineage>
</organism>
<evidence type="ECO:0000313" key="1">
    <source>
        <dbReference type="EMBL" id="QQQ40902.1"/>
    </source>
</evidence>